<keyword evidence="2" id="KW-1185">Reference proteome</keyword>
<gene>
    <name evidence="1" type="ORF">CLODIP_2_CD06761</name>
</gene>
<dbReference type="AlphaFoldDB" id="A0A8S1CCH4"/>
<proteinExistence type="predicted"/>
<reference evidence="1 2" key="1">
    <citation type="submission" date="2020-04" db="EMBL/GenBank/DDBJ databases">
        <authorList>
            <person name="Alioto T."/>
            <person name="Alioto T."/>
            <person name="Gomez Garrido J."/>
        </authorList>
    </citation>
    <scope>NUCLEOTIDE SEQUENCE [LARGE SCALE GENOMIC DNA]</scope>
</reference>
<comment type="caution">
    <text evidence="1">The sequence shown here is derived from an EMBL/GenBank/DDBJ whole genome shotgun (WGS) entry which is preliminary data.</text>
</comment>
<sequence>MPTVISPDLVFADLVKALFNNEDHLDDSYIKYALEEAFSPNMTELDFAKVMDLFPENYPQIIDVFTSITSRASNILILKITEGMLAERNFNSMSMDVKMVEAIGRMSKLIILKVQRFYLSFSKLIDLCRKLPWLKILFFKIEPEPEFEVNDIENFEQCFGNLEIFQFTPASNDRRLNSQFQQTLTLECISTLPNLRILGDPDDKYFVDMLQTCLESNELAGDNNWISKLTHLTLFLGEDVPENALNIFPDVTQLHIWVGNNQENNTGYLVTGLLDFQHLSKLTMCELGMNYSHYIKCFLDVYGRRLKHLILNFKSYPINFVWLFNTICCNNLGSLQELVMCNLDIQPPSMMVDERGCDAAVELGRLSYESLRELQLEFACKKTFSQAYVELSKILSVPNLEGVRLIRVPTTLDELWETMILVTERKILKKVTYFVLELFDEQIIENEIIARARCCQTIKDKLLSNIEEVEKFVEVTIYTPPPNFQPFFSKLYNEI</sequence>
<organism evidence="1 2">
    <name type="scientific">Cloeon dipterum</name>
    <dbReference type="NCBI Taxonomy" id="197152"/>
    <lineage>
        <taxon>Eukaryota</taxon>
        <taxon>Metazoa</taxon>
        <taxon>Ecdysozoa</taxon>
        <taxon>Arthropoda</taxon>
        <taxon>Hexapoda</taxon>
        <taxon>Insecta</taxon>
        <taxon>Pterygota</taxon>
        <taxon>Palaeoptera</taxon>
        <taxon>Ephemeroptera</taxon>
        <taxon>Pisciforma</taxon>
        <taxon>Baetidae</taxon>
        <taxon>Cloeon</taxon>
    </lineage>
</organism>
<dbReference type="EMBL" id="CADEPI010000019">
    <property type="protein sequence ID" value="CAB3365037.1"/>
    <property type="molecule type" value="Genomic_DNA"/>
</dbReference>
<evidence type="ECO:0000313" key="2">
    <source>
        <dbReference type="Proteomes" id="UP000494165"/>
    </source>
</evidence>
<protein>
    <submittedName>
        <fullName evidence="1">Uncharacterized protein</fullName>
    </submittedName>
</protein>
<evidence type="ECO:0000313" key="1">
    <source>
        <dbReference type="EMBL" id="CAB3365037.1"/>
    </source>
</evidence>
<dbReference type="Proteomes" id="UP000494165">
    <property type="component" value="Unassembled WGS sequence"/>
</dbReference>
<accession>A0A8S1CCH4</accession>
<name>A0A8S1CCH4_9INSE</name>